<evidence type="ECO:0000256" key="1">
    <source>
        <dbReference type="SAM" id="Coils"/>
    </source>
</evidence>
<protein>
    <submittedName>
        <fullName evidence="2">Uncharacterized protein</fullName>
    </submittedName>
</protein>
<gene>
    <name evidence="2" type="ORF">SteCoe_16900</name>
</gene>
<reference evidence="2 3" key="1">
    <citation type="submission" date="2016-11" db="EMBL/GenBank/DDBJ databases">
        <title>The macronuclear genome of Stentor coeruleus: a giant cell with tiny introns.</title>
        <authorList>
            <person name="Slabodnick M."/>
            <person name="Ruby J.G."/>
            <person name="Reiff S.B."/>
            <person name="Swart E.C."/>
            <person name="Gosai S."/>
            <person name="Prabakaran S."/>
            <person name="Witkowska E."/>
            <person name="Larue G.E."/>
            <person name="Fisher S."/>
            <person name="Freeman R.M."/>
            <person name="Gunawardena J."/>
            <person name="Chu W."/>
            <person name="Stover N.A."/>
            <person name="Gregory B.D."/>
            <person name="Nowacki M."/>
            <person name="Derisi J."/>
            <person name="Roy S.W."/>
            <person name="Marshall W.F."/>
            <person name="Sood P."/>
        </authorList>
    </citation>
    <scope>NUCLEOTIDE SEQUENCE [LARGE SCALE GENOMIC DNA]</scope>
    <source>
        <strain evidence="2">WM001</strain>
    </source>
</reference>
<keyword evidence="1" id="KW-0175">Coiled coil</keyword>
<comment type="caution">
    <text evidence="2">The sequence shown here is derived from an EMBL/GenBank/DDBJ whole genome shotgun (WGS) entry which is preliminary data.</text>
</comment>
<proteinExistence type="predicted"/>
<evidence type="ECO:0000313" key="2">
    <source>
        <dbReference type="EMBL" id="OMJ82424.1"/>
    </source>
</evidence>
<keyword evidence="3" id="KW-1185">Reference proteome</keyword>
<dbReference type="Proteomes" id="UP000187209">
    <property type="component" value="Unassembled WGS sequence"/>
</dbReference>
<accession>A0A1R2C090</accession>
<name>A0A1R2C090_9CILI</name>
<sequence>MSSNTKQISLAEKSPQETRKIYKKKIRLALNTTIEFPDSSLQKLPQIKLTSLSPYAIQPTKSYKNLEESKIKPMISVNKKQVINYDQKRNDKKLFYSHSLVSSKGENYIEKNNTNFDRVCEMMKSIEGNNDMQKRLEVYGEVIEEVIDKNQAFGGVLKILKSGYEQVIITQSIVLKSQSRQILEMENLKNELSFNIEKLIEKNKDLSNQIKDIQRKYNEISTKYLKIADTNFQLITRKDNNFNEYVKENKNTEEMIKKQNTEIRHYKIRAKKMMELILALEKKGYPVEKVYNSEVKKYKKLDKGIEDINFHNDLKELENLNEKSFKIDISNEIAFISAGVDAENCTFISDSETELFLSLISIKDS</sequence>
<feature type="coiled-coil region" evidence="1">
    <location>
        <begin position="182"/>
        <end position="269"/>
    </location>
</feature>
<organism evidence="2 3">
    <name type="scientific">Stentor coeruleus</name>
    <dbReference type="NCBI Taxonomy" id="5963"/>
    <lineage>
        <taxon>Eukaryota</taxon>
        <taxon>Sar</taxon>
        <taxon>Alveolata</taxon>
        <taxon>Ciliophora</taxon>
        <taxon>Postciliodesmatophora</taxon>
        <taxon>Heterotrichea</taxon>
        <taxon>Heterotrichida</taxon>
        <taxon>Stentoridae</taxon>
        <taxon>Stentor</taxon>
    </lineage>
</organism>
<evidence type="ECO:0000313" key="3">
    <source>
        <dbReference type="Proteomes" id="UP000187209"/>
    </source>
</evidence>
<dbReference type="EMBL" id="MPUH01000341">
    <property type="protein sequence ID" value="OMJ82424.1"/>
    <property type="molecule type" value="Genomic_DNA"/>
</dbReference>
<dbReference type="AlphaFoldDB" id="A0A1R2C090"/>